<evidence type="ECO:0000313" key="1">
    <source>
        <dbReference type="EMBL" id="GBP64865.1"/>
    </source>
</evidence>
<proteinExistence type="predicted"/>
<evidence type="ECO:0000313" key="2">
    <source>
        <dbReference type="Proteomes" id="UP000299102"/>
    </source>
</evidence>
<name>A0A4C1XRN5_EUMVA</name>
<gene>
    <name evidence="1" type="ORF">EVAR_89944_1</name>
</gene>
<dbReference type="Proteomes" id="UP000299102">
    <property type="component" value="Unassembled WGS sequence"/>
</dbReference>
<keyword evidence="2" id="KW-1185">Reference proteome</keyword>
<protein>
    <submittedName>
        <fullName evidence="1">Uncharacterized protein</fullName>
    </submittedName>
</protein>
<dbReference type="AlphaFoldDB" id="A0A4C1XRN5"/>
<sequence length="78" mass="8051">MVSVAGAGSHTSACALLHIRILAGATAIITRSGPLHTVQAAYLADRCPSDVNVPPTTVKAARIGDLLHADLTEHAIDR</sequence>
<comment type="caution">
    <text evidence="1">The sequence shown here is derived from an EMBL/GenBank/DDBJ whole genome shotgun (WGS) entry which is preliminary data.</text>
</comment>
<accession>A0A4C1XRN5</accession>
<organism evidence="1 2">
    <name type="scientific">Eumeta variegata</name>
    <name type="common">Bagworm moth</name>
    <name type="synonym">Eumeta japonica</name>
    <dbReference type="NCBI Taxonomy" id="151549"/>
    <lineage>
        <taxon>Eukaryota</taxon>
        <taxon>Metazoa</taxon>
        <taxon>Ecdysozoa</taxon>
        <taxon>Arthropoda</taxon>
        <taxon>Hexapoda</taxon>
        <taxon>Insecta</taxon>
        <taxon>Pterygota</taxon>
        <taxon>Neoptera</taxon>
        <taxon>Endopterygota</taxon>
        <taxon>Lepidoptera</taxon>
        <taxon>Glossata</taxon>
        <taxon>Ditrysia</taxon>
        <taxon>Tineoidea</taxon>
        <taxon>Psychidae</taxon>
        <taxon>Oiketicinae</taxon>
        <taxon>Eumeta</taxon>
    </lineage>
</organism>
<reference evidence="1 2" key="1">
    <citation type="journal article" date="2019" name="Commun. Biol.">
        <title>The bagworm genome reveals a unique fibroin gene that provides high tensile strength.</title>
        <authorList>
            <person name="Kono N."/>
            <person name="Nakamura H."/>
            <person name="Ohtoshi R."/>
            <person name="Tomita M."/>
            <person name="Numata K."/>
            <person name="Arakawa K."/>
        </authorList>
    </citation>
    <scope>NUCLEOTIDE SEQUENCE [LARGE SCALE GENOMIC DNA]</scope>
</reference>
<dbReference type="EMBL" id="BGZK01000911">
    <property type="protein sequence ID" value="GBP64865.1"/>
    <property type="molecule type" value="Genomic_DNA"/>
</dbReference>